<comment type="caution">
    <text evidence="7">The sequence shown here is derived from an EMBL/GenBank/DDBJ whole genome shotgun (WGS) entry which is preliminary data.</text>
</comment>
<dbReference type="PROSITE" id="PS00122">
    <property type="entry name" value="CARBOXYLESTERASE_B_1"/>
    <property type="match status" value="1"/>
</dbReference>
<proteinExistence type="inferred from homology"/>
<evidence type="ECO:0000313" key="8">
    <source>
        <dbReference type="Proteomes" id="UP001367676"/>
    </source>
</evidence>
<dbReference type="EMBL" id="JBBCAQ010000022">
    <property type="protein sequence ID" value="KAK7590849.1"/>
    <property type="molecule type" value="Genomic_DNA"/>
</dbReference>
<dbReference type="Gene3D" id="3.40.50.1820">
    <property type="entry name" value="alpha/beta hydrolase"/>
    <property type="match status" value="2"/>
</dbReference>
<dbReference type="InterPro" id="IPR019826">
    <property type="entry name" value="Carboxylesterase_B_AS"/>
</dbReference>
<dbReference type="InterPro" id="IPR002018">
    <property type="entry name" value="CarbesteraseB"/>
</dbReference>
<dbReference type="AlphaFoldDB" id="A0AAN9TKI3"/>
<dbReference type="EC" id="3.1.1.-" evidence="5"/>
<protein>
    <recommendedName>
        <fullName evidence="5">Carboxylic ester hydrolase</fullName>
        <ecNumber evidence="5">3.1.1.-</ecNumber>
    </recommendedName>
</protein>
<evidence type="ECO:0000256" key="1">
    <source>
        <dbReference type="ARBA" id="ARBA00005964"/>
    </source>
</evidence>
<dbReference type="InterPro" id="IPR019819">
    <property type="entry name" value="Carboxylesterase_B_CS"/>
</dbReference>
<keyword evidence="3 5" id="KW-0378">Hydrolase</keyword>
<dbReference type="PROSITE" id="PS00941">
    <property type="entry name" value="CARBOXYLESTERASE_B_2"/>
    <property type="match status" value="1"/>
</dbReference>
<comment type="similarity">
    <text evidence="1 5">Belongs to the type-B carboxylesterase/lipase family.</text>
</comment>
<gene>
    <name evidence="7" type="ORF">V9T40_002462</name>
</gene>
<organism evidence="7 8">
    <name type="scientific">Parthenolecanium corni</name>
    <dbReference type="NCBI Taxonomy" id="536013"/>
    <lineage>
        <taxon>Eukaryota</taxon>
        <taxon>Metazoa</taxon>
        <taxon>Ecdysozoa</taxon>
        <taxon>Arthropoda</taxon>
        <taxon>Hexapoda</taxon>
        <taxon>Insecta</taxon>
        <taxon>Pterygota</taxon>
        <taxon>Neoptera</taxon>
        <taxon>Paraneoptera</taxon>
        <taxon>Hemiptera</taxon>
        <taxon>Sternorrhyncha</taxon>
        <taxon>Coccoidea</taxon>
        <taxon>Coccidae</taxon>
        <taxon>Parthenolecanium</taxon>
    </lineage>
</organism>
<accession>A0AAN9TKI3</accession>
<sequence length="463" mass="52519">MEFGEWSKLALLYIIHNLLLAQCIVRLETKLGRIKGTHMYSRDGRKFHAFLGVPFAEPPIGELRFQNPKPITEPWLGTLDATQYPPLCPQFLGTLGFLGEEDCLYLNVYTPFLPNTTNSNTKLPVWVWIYPGRRLFGDTHPYHYGPEYIMDKPVVFVCANYRMNVVGFFSTEDDSASGNYGLKDQSAALQWIQNHISEFGGDPTNVTISGESSGAVDVGLHLVSPLSKGLFHRAIAQSGHAMNYRAVVTSGQNLRRAWEFAKLVGCKSAAIISSESLVECMRNVPIRMLTINMYGLMYDHILPHTFFGINIEKEHTEGAFITEHPMINMNKNNSVPWMLGINTDEGSQKLLGVIHGEELKCLFNQPRIFPPILDGPDRKISDLIINFWYNFVAFGDPNGRRKLKTWKPVSSPNIEYLYISETVSEMRSNPCWDEYNFWKSIGSPPLLKPDVSLQLFKDSKNFH</sequence>
<feature type="domain" description="Carboxylesterase type B" evidence="6">
    <location>
        <begin position="27"/>
        <end position="347"/>
    </location>
</feature>
<evidence type="ECO:0000256" key="3">
    <source>
        <dbReference type="ARBA" id="ARBA00022801"/>
    </source>
</evidence>
<evidence type="ECO:0000256" key="5">
    <source>
        <dbReference type="RuleBase" id="RU361235"/>
    </source>
</evidence>
<dbReference type="Pfam" id="PF00135">
    <property type="entry name" value="COesterase"/>
    <property type="match status" value="2"/>
</dbReference>
<feature type="domain" description="Carboxylesterase type B" evidence="6">
    <location>
        <begin position="350"/>
        <end position="438"/>
    </location>
</feature>
<evidence type="ECO:0000313" key="7">
    <source>
        <dbReference type="EMBL" id="KAK7590849.1"/>
    </source>
</evidence>
<dbReference type="InterPro" id="IPR050309">
    <property type="entry name" value="Type-B_Carboxylest/Lipase"/>
</dbReference>
<reference evidence="7 8" key="1">
    <citation type="submission" date="2024-03" db="EMBL/GenBank/DDBJ databases">
        <title>Adaptation during the transition from Ophiocordyceps entomopathogen to insect associate is accompanied by gene loss and intensified selection.</title>
        <authorList>
            <person name="Ward C.M."/>
            <person name="Onetto C.A."/>
            <person name="Borneman A.R."/>
        </authorList>
    </citation>
    <scope>NUCLEOTIDE SEQUENCE [LARGE SCALE GENOMIC DNA]</scope>
    <source>
        <strain evidence="7">AWRI1</strain>
        <tissue evidence="7">Single Adult Female</tissue>
    </source>
</reference>
<dbReference type="GO" id="GO:0052689">
    <property type="term" value="F:carboxylic ester hydrolase activity"/>
    <property type="evidence" value="ECO:0007669"/>
    <property type="project" value="UniProtKB-KW"/>
</dbReference>
<dbReference type="InterPro" id="IPR029058">
    <property type="entry name" value="AB_hydrolase_fold"/>
</dbReference>
<evidence type="ECO:0000256" key="4">
    <source>
        <dbReference type="ARBA" id="ARBA00023180"/>
    </source>
</evidence>
<dbReference type="PANTHER" id="PTHR11559">
    <property type="entry name" value="CARBOXYLESTERASE"/>
    <property type="match status" value="1"/>
</dbReference>
<evidence type="ECO:0000256" key="2">
    <source>
        <dbReference type="ARBA" id="ARBA00022487"/>
    </source>
</evidence>
<dbReference type="SUPFAM" id="SSF53474">
    <property type="entry name" value="alpha/beta-Hydrolases"/>
    <property type="match status" value="1"/>
</dbReference>
<name>A0AAN9TKI3_9HEMI</name>
<feature type="chain" id="PRO_5042662651" description="Carboxylic ester hydrolase" evidence="5">
    <location>
        <begin position="22"/>
        <end position="463"/>
    </location>
</feature>
<keyword evidence="5" id="KW-0732">Signal</keyword>
<keyword evidence="4" id="KW-0325">Glycoprotein</keyword>
<feature type="signal peptide" evidence="5">
    <location>
        <begin position="1"/>
        <end position="21"/>
    </location>
</feature>
<dbReference type="Proteomes" id="UP001367676">
    <property type="component" value="Unassembled WGS sequence"/>
</dbReference>
<keyword evidence="2" id="KW-0719">Serine esterase</keyword>
<keyword evidence="8" id="KW-1185">Reference proteome</keyword>
<evidence type="ECO:0000259" key="6">
    <source>
        <dbReference type="Pfam" id="PF00135"/>
    </source>
</evidence>